<dbReference type="GO" id="GO:0051607">
    <property type="term" value="P:defense response to virus"/>
    <property type="evidence" value="ECO:0007669"/>
    <property type="project" value="UniProtKB-KW"/>
</dbReference>
<accession>A0A1H8B9E2</accession>
<reference evidence="3" key="1">
    <citation type="submission" date="2016-10" db="EMBL/GenBank/DDBJ databases">
        <authorList>
            <person name="Varghese N."/>
            <person name="Submissions S."/>
        </authorList>
    </citation>
    <scope>NUCLEOTIDE SEQUENCE [LARGE SCALE GENOMIC DNA]</scope>
    <source>
        <strain evidence="3">DSM 26893</strain>
    </source>
</reference>
<evidence type="ECO:0000256" key="1">
    <source>
        <dbReference type="ARBA" id="ARBA00023118"/>
    </source>
</evidence>
<evidence type="ECO:0000313" key="3">
    <source>
        <dbReference type="Proteomes" id="UP000199372"/>
    </source>
</evidence>
<protein>
    <recommendedName>
        <fullName evidence="4">Nucleotidyltransferase</fullName>
    </recommendedName>
</protein>
<evidence type="ECO:0000313" key="2">
    <source>
        <dbReference type="EMBL" id="SEM79540.1"/>
    </source>
</evidence>
<dbReference type="InterPro" id="IPR006116">
    <property type="entry name" value="NT_2-5OAS_ClassI-CCAase"/>
</dbReference>
<dbReference type="Proteomes" id="UP000199372">
    <property type="component" value="Unassembled WGS sequence"/>
</dbReference>
<keyword evidence="1" id="KW-0051">Antiviral defense</keyword>
<sequence length="291" mass="33099">MSVAKRFNQFHSNISLTEAQREAGRQSRRSIVTVLNKKYYSSGSSEGNSKFIGSWGKFTRVRPPRDVDILYELPYSTYTRFIGRTGNIQSQILQEVRSALLASYPSTSIKGSGPIVSVPFSGYKAEMVPAFKLNNNKYWICETTNGGRFKEIDYDTEFEIIKTSDSQSSGATRKLVKFSKRWQAYCSVQLKSFWIELLAVQFMRGWEHRAKGAMYYDWMCRDFLHFLCSKANSYLYSPGTYDMHYISNAWLTKAKAAASAADTACSHEGSNEILAGLYWQDIFGTDIPSKV</sequence>
<dbReference type="GO" id="GO:0016779">
    <property type="term" value="F:nucleotidyltransferase activity"/>
    <property type="evidence" value="ECO:0007669"/>
    <property type="project" value="InterPro"/>
</dbReference>
<organism evidence="2 3">
    <name type="scientific">Palleronia pelagia</name>
    <dbReference type="NCBI Taxonomy" id="387096"/>
    <lineage>
        <taxon>Bacteria</taxon>
        <taxon>Pseudomonadati</taxon>
        <taxon>Pseudomonadota</taxon>
        <taxon>Alphaproteobacteria</taxon>
        <taxon>Rhodobacterales</taxon>
        <taxon>Roseobacteraceae</taxon>
        <taxon>Palleronia</taxon>
    </lineage>
</organism>
<proteinExistence type="predicted"/>
<dbReference type="AlphaFoldDB" id="A0A1H8B9E2"/>
<dbReference type="EMBL" id="FOCM01000001">
    <property type="protein sequence ID" value="SEM79540.1"/>
    <property type="molecule type" value="Genomic_DNA"/>
</dbReference>
<dbReference type="OrthoDB" id="2082416at2"/>
<gene>
    <name evidence="2" type="ORF">SAMN04488011_101501</name>
</gene>
<dbReference type="InterPro" id="IPR043519">
    <property type="entry name" value="NT_sf"/>
</dbReference>
<dbReference type="Gene3D" id="3.30.460.10">
    <property type="entry name" value="Beta Polymerase, domain 2"/>
    <property type="match status" value="1"/>
</dbReference>
<evidence type="ECO:0008006" key="4">
    <source>
        <dbReference type="Google" id="ProtNLM"/>
    </source>
</evidence>
<dbReference type="SUPFAM" id="SSF81301">
    <property type="entry name" value="Nucleotidyltransferase"/>
    <property type="match status" value="1"/>
</dbReference>
<dbReference type="CDD" id="cd05400">
    <property type="entry name" value="NT_2-5OAS_ClassI-CCAase"/>
    <property type="match status" value="1"/>
</dbReference>
<dbReference type="Pfam" id="PF18144">
    <property type="entry name" value="SMODS"/>
    <property type="match status" value="1"/>
</dbReference>
<name>A0A1H8B9E2_9RHOB</name>
<dbReference type="RefSeq" id="WP_139209930.1">
    <property type="nucleotide sequence ID" value="NZ_FOCM01000001.1"/>
</dbReference>
<keyword evidence="3" id="KW-1185">Reference proteome</keyword>